<dbReference type="Proteomes" id="UP001523216">
    <property type="component" value="Unassembled WGS sequence"/>
</dbReference>
<proteinExistence type="predicted"/>
<gene>
    <name evidence="2" type="ORF">LXN57_08655</name>
</gene>
<dbReference type="EMBL" id="JAMQOL010000010">
    <property type="protein sequence ID" value="MCM4077633.1"/>
    <property type="molecule type" value="Genomic_DNA"/>
</dbReference>
<keyword evidence="1" id="KW-0732">Signal</keyword>
<feature type="signal peptide" evidence="1">
    <location>
        <begin position="1"/>
        <end position="22"/>
    </location>
</feature>
<accession>A0ABT0XV08</accession>
<dbReference type="RefSeq" id="WP_251797491.1">
    <property type="nucleotide sequence ID" value="NZ_JAMQOL010000010.1"/>
</dbReference>
<evidence type="ECO:0000313" key="2">
    <source>
        <dbReference type="EMBL" id="MCM4077633.1"/>
    </source>
</evidence>
<comment type="caution">
    <text evidence="2">The sequence shown here is derived from an EMBL/GenBank/DDBJ whole genome shotgun (WGS) entry which is preliminary data.</text>
</comment>
<organism evidence="2 3">
    <name type="scientific">Paractinoplanes hotanensis</name>
    <dbReference type="NCBI Taxonomy" id="2906497"/>
    <lineage>
        <taxon>Bacteria</taxon>
        <taxon>Bacillati</taxon>
        <taxon>Actinomycetota</taxon>
        <taxon>Actinomycetes</taxon>
        <taxon>Micromonosporales</taxon>
        <taxon>Micromonosporaceae</taxon>
        <taxon>Paractinoplanes</taxon>
    </lineage>
</organism>
<keyword evidence="3" id="KW-1185">Reference proteome</keyword>
<name>A0ABT0XV08_9ACTN</name>
<protein>
    <recommendedName>
        <fullName evidence="4">Secreted protein</fullName>
    </recommendedName>
</protein>
<evidence type="ECO:0008006" key="4">
    <source>
        <dbReference type="Google" id="ProtNLM"/>
    </source>
</evidence>
<sequence length="100" mass="10960">MRRPVLYIAGLMFATGASFAFAGTASAAVSHDGQASAVAYHPHGGDYDYDLDYRSYRNSSYDLDYRYSDNNDEYNQFALLNVLSPNGQGNTGLDLGLFGR</sequence>
<feature type="chain" id="PRO_5045410600" description="Secreted protein" evidence="1">
    <location>
        <begin position="23"/>
        <end position="100"/>
    </location>
</feature>
<evidence type="ECO:0000313" key="3">
    <source>
        <dbReference type="Proteomes" id="UP001523216"/>
    </source>
</evidence>
<evidence type="ECO:0000256" key="1">
    <source>
        <dbReference type="SAM" id="SignalP"/>
    </source>
</evidence>
<reference evidence="2 3" key="1">
    <citation type="submission" date="2022-06" db="EMBL/GenBank/DDBJ databases">
        <title>Actinoplanes abujensis sp. nov., isolated from Nigerian arid soil.</title>
        <authorList>
            <person name="Ding P."/>
        </authorList>
    </citation>
    <scope>NUCLEOTIDE SEQUENCE [LARGE SCALE GENOMIC DNA]</scope>
    <source>
        <strain evidence="3">TRM88002</strain>
    </source>
</reference>